<reference evidence="4" key="1">
    <citation type="journal article" date="2015" name="Environ. Microbiol.">
        <title>Plasmids from the gut microbiome of cabbage root fly larvae encode SaxA that catalyses the conversion of the plant toxin 2-phenylethyl isothiocyanate.</title>
        <authorList>
            <person name="Welte C.U."/>
            <person name="de Graaf R.M."/>
            <person name="van den Bosch T.J."/>
            <person name="Op den Camp H.J."/>
            <person name="van Dam N.M."/>
            <person name="Jetten M.S."/>
        </authorList>
    </citation>
    <scope>NUCLEOTIDE SEQUENCE</scope>
    <source>
        <plasmid evidence="4">Drgb3</plasmid>
    </source>
</reference>
<reference evidence="4" key="2">
    <citation type="submission" date="2015-07" db="EMBL/GenBank/DDBJ databases">
        <authorList>
            <person name="Welte C."/>
            <person name="de Graaf R."/>
            <person name="van den Bosch T.J.M."/>
            <person name="Op den Camp H."/>
            <person name="van Dam N."/>
            <person name="Jetten M."/>
        </authorList>
    </citation>
    <scope>NUCLEOTIDE SEQUENCE</scope>
    <source>
        <plasmid evidence="4">Drgb3</plasmid>
    </source>
</reference>
<dbReference type="EMBL" id="KT351734">
    <property type="protein sequence ID" value="ALG88554.1"/>
    <property type="molecule type" value="Genomic_DNA"/>
</dbReference>
<dbReference type="InterPro" id="IPR025669">
    <property type="entry name" value="AAA_dom"/>
</dbReference>
<dbReference type="Gene3D" id="3.40.50.300">
    <property type="entry name" value="P-loop containing nucleotide triphosphate hydrolases"/>
    <property type="match status" value="1"/>
</dbReference>
<evidence type="ECO:0000313" key="4">
    <source>
        <dbReference type="EMBL" id="ALG88554.1"/>
    </source>
</evidence>
<proteinExistence type="predicted"/>
<dbReference type="InterPro" id="IPR050678">
    <property type="entry name" value="DNA_Partitioning_ATPase"/>
</dbReference>
<dbReference type="Pfam" id="PF13614">
    <property type="entry name" value="AAA_31"/>
    <property type="match status" value="1"/>
</dbReference>
<keyword evidence="4" id="KW-0614">Plasmid</keyword>
<dbReference type="Gene3D" id="1.10.1660.30">
    <property type="match status" value="1"/>
</dbReference>
<name>A0A0N9ND85_PECCA</name>
<dbReference type="InterPro" id="IPR027417">
    <property type="entry name" value="P-loop_NTPase"/>
</dbReference>
<dbReference type="AlphaFoldDB" id="A0A0N9ND85"/>
<dbReference type="PANTHER" id="PTHR13696:SF98">
    <property type="entry name" value="PLASMID PARTITION PROTEIN A"/>
    <property type="match status" value="1"/>
</dbReference>
<organism evidence="4">
    <name type="scientific">Pectobacterium carotovorum</name>
    <name type="common">Erwinia carotovora</name>
    <dbReference type="NCBI Taxonomy" id="554"/>
    <lineage>
        <taxon>Bacteria</taxon>
        <taxon>Pseudomonadati</taxon>
        <taxon>Pseudomonadota</taxon>
        <taxon>Gammaproteobacteria</taxon>
        <taxon>Enterobacterales</taxon>
        <taxon>Pectobacteriaceae</taxon>
        <taxon>Pectobacterium</taxon>
    </lineage>
</organism>
<dbReference type="InterPro" id="IPR041250">
    <property type="entry name" value="HTH_54"/>
</dbReference>
<dbReference type="CDD" id="cd02042">
    <property type="entry name" value="ParAB_family"/>
    <property type="match status" value="1"/>
</dbReference>
<keyword evidence="1" id="KW-0472">Membrane</keyword>
<keyword evidence="1" id="KW-0812">Transmembrane</keyword>
<accession>A0A0N9ND85</accession>
<dbReference type="Pfam" id="PF18607">
    <property type="entry name" value="HTH_54"/>
    <property type="match status" value="1"/>
</dbReference>
<dbReference type="SUPFAM" id="SSF52540">
    <property type="entry name" value="P-loop containing nucleoside triphosphate hydrolases"/>
    <property type="match status" value="1"/>
</dbReference>
<evidence type="ECO:0000259" key="3">
    <source>
        <dbReference type="Pfam" id="PF18607"/>
    </source>
</evidence>
<dbReference type="PANTHER" id="PTHR13696">
    <property type="entry name" value="P-LOOP CONTAINING NUCLEOSIDE TRIPHOSPHATE HYDROLASE"/>
    <property type="match status" value="1"/>
</dbReference>
<feature type="domain" description="AAA" evidence="2">
    <location>
        <begin position="172"/>
        <end position="338"/>
    </location>
</feature>
<evidence type="ECO:0000256" key="1">
    <source>
        <dbReference type="SAM" id="Phobius"/>
    </source>
</evidence>
<keyword evidence="1" id="KW-1133">Transmembrane helix</keyword>
<geneLocation type="plasmid" evidence="4">
    <name>Drgb3</name>
</geneLocation>
<sequence length="458" mass="50872">MVLKEICGISTAPHFCMMLLKVIHRHGQFVRNSLLIMLIFYLLCRIIGLIQISYINVELVIMDSHQTEKVALRAEKMLSALTEQIQLQKEELKENEYFQVYAKAAVAKFPKLTRANVDYAVSEMENGGYVFEKRAAGSSTKYAMTLQNIVDIYHHRGVPKYRDRHPEAMTLFVGNLKGGVSKTVSTVSLAHALRAHPHLLFEDLRVLVIDLDPQSSATMFLNHTRAVGLVETTSAQAMLQNVSRQELLNEFIVPSVVPGVDVLPASIDDAFIASGWESLCAEHLPGQNPHAVLRENIIDKLKADYDFIFVDSGPHLDAFLKNAIAAADLLMTPIPPAQVDFHSTLKYLTRLPELVSIIEASGCPCRLQGNIGFMSKLSNKPDHKVCHSLAKEIFGGDMLDAALPRLDGFERCGESFDTVISANPSTYVGSSEALKNARTAAEDFAKAVFDRIEFIRMN</sequence>
<feature type="domain" description="ParA helix turn helix" evidence="3">
    <location>
        <begin position="74"/>
        <end position="165"/>
    </location>
</feature>
<evidence type="ECO:0000259" key="2">
    <source>
        <dbReference type="Pfam" id="PF13614"/>
    </source>
</evidence>
<protein>
    <submittedName>
        <fullName evidence="4">Plasmid partitioning protein A</fullName>
    </submittedName>
</protein>
<feature type="transmembrane region" description="Helical" evidence="1">
    <location>
        <begin position="34"/>
        <end position="54"/>
    </location>
</feature>